<protein>
    <recommendedName>
        <fullName evidence="2">MAM domain-containing protein</fullName>
    </recommendedName>
</protein>
<evidence type="ECO:0000259" key="2">
    <source>
        <dbReference type="PROSITE" id="PS50060"/>
    </source>
</evidence>
<dbReference type="InterPro" id="IPR013320">
    <property type="entry name" value="ConA-like_dom_sf"/>
</dbReference>
<keyword evidence="4" id="KW-1185">Reference proteome</keyword>
<name>A0ABD6EB88_9BILA</name>
<dbReference type="SMART" id="SM00137">
    <property type="entry name" value="MAM"/>
    <property type="match status" value="1"/>
</dbReference>
<dbReference type="Gene3D" id="2.60.120.200">
    <property type="match status" value="1"/>
</dbReference>
<dbReference type="PROSITE" id="PS50060">
    <property type="entry name" value="MAM_2"/>
    <property type="match status" value="1"/>
</dbReference>
<feature type="chain" id="PRO_5044853758" description="MAM domain-containing protein" evidence="1">
    <location>
        <begin position="26"/>
        <end position="474"/>
    </location>
</feature>
<accession>A0ABD6EB88</accession>
<dbReference type="SUPFAM" id="SSF49899">
    <property type="entry name" value="Concanavalin A-like lectins/glucanases"/>
    <property type="match status" value="1"/>
</dbReference>
<evidence type="ECO:0000256" key="1">
    <source>
        <dbReference type="SAM" id="SignalP"/>
    </source>
</evidence>
<gene>
    <name evidence="3" type="ORF">AB6A40_003236</name>
</gene>
<dbReference type="InterPro" id="IPR000998">
    <property type="entry name" value="MAM_dom"/>
</dbReference>
<evidence type="ECO:0000313" key="3">
    <source>
        <dbReference type="EMBL" id="MFH4976527.1"/>
    </source>
</evidence>
<keyword evidence="1" id="KW-0732">Signal</keyword>
<dbReference type="EMBL" id="JBGFUD010001617">
    <property type="protein sequence ID" value="MFH4976527.1"/>
    <property type="molecule type" value="Genomic_DNA"/>
</dbReference>
<proteinExistence type="predicted"/>
<organism evidence="3 4">
    <name type="scientific">Gnathostoma spinigerum</name>
    <dbReference type="NCBI Taxonomy" id="75299"/>
    <lineage>
        <taxon>Eukaryota</taxon>
        <taxon>Metazoa</taxon>
        <taxon>Ecdysozoa</taxon>
        <taxon>Nematoda</taxon>
        <taxon>Chromadorea</taxon>
        <taxon>Rhabditida</taxon>
        <taxon>Spirurina</taxon>
        <taxon>Gnathostomatomorpha</taxon>
        <taxon>Gnathostomatoidea</taxon>
        <taxon>Gnathostomatidae</taxon>
        <taxon>Gnathostoma</taxon>
    </lineage>
</organism>
<reference evidence="3 4" key="1">
    <citation type="submission" date="2024-08" db="EMBL/GenBank/DDBJ databases">
        <title>Gnathostoma spinigerum genome.</title>
        <authorList>
            <person name="Gonzalez-Bertolin B."/>
            <person name="Monzon S."/>
            <person name="Zaballos A."/>
            <person name="Jimenez P."/>
            <person name="Dekumyoy P."/>
            <person name="Varona S."/>
            <person name="Cuesta I."/>
            <person name="Sumanam S."/>
            <person name="Adisakwattana P."/>
            <person name="Gasser R.B."/>
            <person name="Hernandez-Gonzalez A."/>
            <person name="Young N.D."/>
            <person name="Perteguer M.J."/>
        </authorList>
    </citation>
    <scope>NUCLEOTIDE SEQUENCE [LARGE SCALE GENOMIC DNA]</scope>
    <source>
        <strain evidence="3">AL3</strain>
        <tissue evidence="3">Liver</tissue>
    </source>
</reference>
<feature type="domain" description="MAM" evidence="2">
    <location>
        <begin position="84"/>
        <end position="249"/>
    </location>
</feature>
<sequence length="474" mass="52927">MRGICDVHHHLVITILSICFSLSDGCAPIGFNGVPFGLNDYLMSRALGEKTVKTPTSVEEENPSLSSTHQSGIVSKAEDLSCKDFDEMCHWHNMRGIFVDELDWFQGSGSLDSSRLQLSTGTELTPDGSYAIVATDHAQLPGAKAILVSDIIKCQLGPAELRFMYWTSPEVRITVCTKSTTRAYPNFDYCSDSLERGDPGPAYININDNERQPFQIFIKAENFVFSTSNLQGGFAIIDDIEYFGELCDDSATMLHPKEMFDSVKSPFSDAFAPMELQIPSLTSTQRLHYRRQSVPSNSSGFPTTESTPSMLSVCKALHCTFDNSDCHQYFDGTTWSISRGNIEVPLLQIRRDASTAHADQAGGFAYIHGPIESSRFQSKPFSTYSDIFLLFAYYRTTKLSSLQLIAKQTDRPNEEILFTAPDKFQVAKRWATAMRRLRAGSYDYVAFDVKNLREDDVIGVDEITVLDVNNSFLC</sequence>
<evidence type="ECO:0000313" key="4">
    <source>
        <dbReference type="Proteomes" id="UP001608902"/>
    </source>
</evidence>
<feature type="signal peptide" evidence="1">
    <location>
        <begin position="1"/>
        <end position="25"/>
    </location>
</feature>
<dbReference type="Proteomes" id="UP001608902">
    <property type="component" value="Unassembled WGS sequence"/>
</dbReference>
<dbReference type="AlphaFoldDB" id="A0ABD6EB88"/>
<comment type="caution">
    <text evidence="3">The sequence shown here is derived from an EMBL/GenBank/DDBJ whole genome shotgun (WGS) entry which is preliminary data.</text>
</comment>